<reference evidence="1" key="2">
    <citation type="journal article" date="2020" name="Nat. Commun.">
        <title>Large-scale genome sequencing of mycorrhizal fungi provides insights into the early evolution of symbiotic traits.</title>
        <authorList>
            <person name="Miyauchi S."/>
            <person name="Kiss E."/>
            <person name="Kuo A."/>
            <person name="Drula E."/>
            <person name="Kohler A."/>
            <person name="Sanchez-Garcia M."/>
            <person name="Morin E."/>
            <person name="Andreopoulos B."/>
            <person name="Barry K.W."/>
            <person name="Bonito G."/>
            <person name="Buee M."/>
            <person name="Carver A."/>
            <person name="Chen C."/>
            <person name="Cichocki N."/>
            <person name="Clum A."/>
            <person name="Culley D."/>
            <person name="Crous P.W."/>
            <person name="Fauchery L."/>
            <person name="Girlanda M."/>
            <person name="Hayes R.D."/>
            <person name="Keri Z."/>
            <person name="LaButti K."/>
            <person name="Lipzen A."/>
            <person name="Lombard V."/>
            <person name="Magnuson J."/>
            <person name="Maillard F."/>
            <person name="Murat C."/>
            <person name="Nolan M."/>
            <person name="Ohm R.A."/>
            <person name="Pangilinan J."/>
            <person name="Pereira M.F."/>
            <person name="Perotto S."/>
            <person name="Peter M."/>
            <person name="Pfister S."/>
            <person name="Riley R."/>
            <person name="Sitrit Y."/>
            <person name="Stielow J.B."/>
            <person name="Szollosi G."/>
            <person name="Zifcakova L."/>
            <person name="Stursova M."/>
            <person name="Spatafora J.W."/>
            <person name="Tedersoo L."/>
            <person name="Vaario L.M."/>
            <person name="Yamada A."/>
            <person name="Yan M."/>
            <person name="Wang P."/>
            <person name="Xu J."/>
            <person name="Bruns T."/>
            <person name="Baldrian P."/>
            <person name="Vilgalys R."/>
            <person name="Dunand C."/>
            <person name="Henrissat B."/>
            <person name="Grigoriev I.V."/>
            <person name="Hibbett D."/>
            <person name="Nagy L.G."/>
            <person name="Martin F.M."/>
        </authorList>
    </citation>
    <scope>NUCLEOTIDE SEQUENCE</scope>
    <source>
        <strain evidence="1">P2</strain>
    </source>
</reference>
<sequence length="156" mass="17976">MQDIRIWVGERPDAESKPEPEEGITWWEIFRVSTYFLSLPLSFIYRSGTDGFCFSFWVFRDPNAIPPRLKGKGRRVMCDRSRGWICTNVAFLMAIHNVSSGFQKCAYAASIRTGAADHDHPSESHSVSPEKIQSFNERLPAEFFENAKRVRVQFSH</sequence>
<dbReference type="EMBL" id="MU118539">
    <property type="protein sequence ID" value="KAF9642320.1"/>
    <property type="molecule type" value="Genomic_DNA"/>
</dbReference>
<gene>
    <name evidence="1" type="ORF">BDM02DRAFT_2340009</name>
</gene>
<dbReference type="Proteomes" id="UP000886501">
    <property type="component" value="Unassembled WGS sequence"/>
</dbReference>
<evidence type="ECO:0000313" key="1">
    <source>
        <dbReference type="EMBL" id="KAF9642320.1"/>
    </source>
</evidence>
<keyword evidence="2" id="KW-1185">Reference proteome</keyword>
<protein>
    <submittedName>
        <fullName evidence="1">Uncharacterized protein</fullName>
    </submittedName>
</protein>
<comment type="caution">
    <text evidence="1">The sequence shown here is derived from an EMBL/GenBank/DDBJ whole genome shotgun (WGS) entry which is preliminary data.</text>
</comment>
<organism evidence="1 2">
    <name type="scientific">Thelephora ganbajun</name>
    <name type="common">Ganba fungus</name>
    <dbReference type="NCBI Taxonomy" id="370292"/>
    <lineage>
        <taxon>Eukaryota</taxon>
        <taxon>Fungi</taxon>
        <taxon>Dikarya</taxon>
        <taxon>Basidiomycota</taxon>
        <taxon>Agaricomycotina</taxon>
        <taxon>Agaricomycetes</taxon>
        <taxon>Thelephorales</taxon>
        <taxon>Thelephoraceae</taxon>
        <taxon>Thelephora</taxon>
    </lineage>
</organism>
<evidence type="ECO:0000313" key="2">
    <source>
        <dbReference type="Proteomes" id="UP000886501"/>
    </source>
</evidence>
<name>A0ACB6YXY5_THEGA</name>
<accession>A0ACB6YXY5</accession>
<reference evidence="1" key="1">
    <citation type="submission" date="2019-10" db="EMBL/GenBank/DDBJ databases">
        <authorList>
            <consortium name="DOE Joint Genome Institute"/>
            <person name="Kuo A."/>
            <person name="Miyauchi S."/>
            <person name="Kiss E."/>
            <person name="Drula E."/>
            <person name="Kohler A."/>
            <person name="Sanchez-Garcia M."/>
            <person name="Andreopoulos B."/>
            <person name="Barry K.W."/>
            <person name="Bonito G."/>
            <person name="Buee M."/>
            <person name="Carver A."/>
            <person name="Chen C."/>
            <person name="Cichocki N."/>
            <person name="Clum A."/>
            <person name="Culley D."/>
            <person name="Crous P.W."/>
            <person name="Fauchery L."/>
            <person name="Girlanda M."/>
            <person name="Hayes R."/>
            <person name="Keri Z."/>
            <person name="Labutti K."/>
            <person name="Lipzen A."/>
            <person name="Lombard V."/>
            <person name="Magnuson J."/>
            <person name="Maillard F."/>
            <person name="Morin E."/>
            <person name="Murat C."/>
            <person name="Nolan M."/>
            <person name="Ohm R."/>
            <person name="Pangilinan J."/>
            <person name="Pereira M."/>
            <person name="Perotto S."/>
            <person name="Peter M."/>
            <person name="Riley R."/>
            <person name="Sitrit Y."/>
            <person name="Stielow B."/>
            <person name="Szollosi G."/>
            <person name="Zifcakova L."/>
            <person name="Stursova M."/>
            <person name="Spatafora J.W."/>
            <person name="Tedersoo L."/>
            <person name="Vaario L.-M."/>
            <person name="Yamada A."/>
            <person name="Yan M."/>
            <person name="Wang P."/>
            <person name="Xu J."/>
            <person name="Bruns T."/>
            <person name="Baldrian P."/>
            <person name="Vilgalys R."/>
            <person name="Henrissat B."/>
            <person name="Grigoriev I.V."/>
            <person name="Hibbett D."/>
            <person name="Nagy L.G."/>
            <person name="Martin F.M."/>
        </authorList>
    </citation>
    <scope>NUCLEOTIDE SEQUENCE</scope>
    <source>
        <strain evidence="1">P2</strain>
    </source>
</reference>
<proteinExistence type="predicted"/>